<proteinExistence type="predicted"/>
<dbReference type="EMBL" id="BSXT01000575">
    <property type="protein sequence ID" value="GMF30356.1"/>
    <property type="molecule type" value="Genomic_DNA"/>
</dbReference>
<comment type="caution">
    <text evidence="2">The sequence shown here is derived from an EMBL/GenBank/DDBJ whole genome shotgun (WGS) entry which is preliminary data.</text>
</comment>
<feature type="region of interest" description="Disordered" evidence="1">
    <location>
        <begin position="56"/>
        <end position="88"/>
    </location>
</feature>
<dbReference type="AlphaFoldDB" id="A0A9W6UC49"/>
<protein>
    <submittedName>
        <fullName evidence="2">Unnamed protein product</fullName>
    </submittedName>
</protein>
<evidence type="ECO:0000256" key="1">
    <source>
        <dbReference type="SAM" id="MobiDB-lite"/>
    </source>
</evidence>
<keyword evidence="3" id="KW-1185">Reference proteome</keyword>
<sequence>MSIPACVSASEFALATMLGEGWALPNDSGGPLTTSRICTDEICPLVGSMGENESKMLRSGGQSDDSPVVTKKKRVYKKRKSTHTARKEEKTALEAEITALEAKLESLKHALSFQPGEEDPTLLHKIAHNALLRNVIQKHHLVMANSQAMLVGTADHQADTVRPTEMYIYLAAGQAVRLETLSALQEPKLHYAKQFITQRSHGLHPTAEYFKEERYKTHGGDYCSVRFDRTSLCGVAGGVHAVFQAFNHALFNAEIVLSESFGNITIREDDFTDGTDNFSQMRLVAQTSYGVPIEHNLVHFSEFVDAGADSYALATADFVDEDDRLPYRPFERVRRDVTGVVLITSHKASPSSDPVVVLTRWTSTRIHGAPLLVPPQTLQAMRDVSGRVSDIILNCVKETLNLSTIVSS</sequence>
<gene>
    <name evidence="2" type="ORF">Pfra01_000671300</name>
</gene>
<dbReference type="OrthoDB" id="105478at2759"/>
<name>A0A9W6UC49_9STRA</name>
<evidence type="ECO:0000313" key="2">
    <source>
        <dbReference type="EMBL" id="GMF30356.1"/>
    </source>
</evidence>
<evidence type="ECO:0000313" key="3">
    <source>
        <dbReference type="Proteomes" id="UP001165121"/>
    </source>
</evidence>
<dbReference type="Proteomes" id="UP001165121">
    <property type="component" value="Unassembled WGS sequence"/>
</dbReference>
<accession>A0A9W6UC49</accession>
<feature type="compositionally biased region" description="Basic residues" evidence="1">
    <location>
        <begin position="70"/>
        <end position="84"/>
    </location>
</feature>
<reference evidence="2" key="1">
    <citation type="submission" date="2023-04" db="EMBL/GenBank/DDBJ databases">
        <title>Phytophthora fragariaefolia NBRC 109709.</title>
        <authorList>
            <person name="Ichikawa N."/>
            <person name="Sato H."/>
            <person name="Tonouchi N."/>
        </authorList>
    </citation>
    <scope>NUCLEOTIDE SEQUENCE</scope>
    <source>
        <strain evidence="2">NBRC 109709</strain>
    </source>
</reference>
<organism evidence="2 3">
    <name type="scientific">Phytophthora fragariaefolia</name>
    <dbReference type="NCBI Taxonomy" id="1490495"/>
    <lineage>
        <taxon>Eukaryota</taxon>
        <taxon>Sar</taxon>
        <taxon>Stramenopiles</taxon>
        <taxon>Oomycota</taxon>
        <taxon>Peronosporomycetes</taxon>
        <taxon>Peronosporales</taxon>
        <taxon>Peronosporaceae</taxon>
        <taxon>Phytophthora</taxon>
    </lineage>
</organism>